<gene>
    <name evidence="2" type="ORF">DP116_19890</name>
</gene>
<evidence type="ECO:0000313" key="3">
    <source>
        <dbReference type="Proteomes" id="UP000718564"/>
    </source>
</evidence>
<accession>A0ABX1PDW3</accession>
<feature type="domain" description="DUF4351" evidence="1">
    <location>
        <begin position="7"/>
        <end position="53"/>
    </location>
</feature>
<evidence type="ECO:0000313" key="2">
    <source>
        <dbReference type="EMBL" id="NMG21587.1"/>
    </source>
</evidence>
<dbReference type="Proteomes" id="UP000718564">
    <property type="component" value="Unassembled WGS sequence"/>
</dbReference>
<comment type="caution">
    <text evidence="2">The sequence shown here is derived from an EMBL/GenBank/DDBJ whole genome shotgun (WGS) entry which is preliminary data.</text>
</comment>
<name>A0ABX1PDW3_9CYAN</name>
<protein>
    <recommendedName>
        <fullName evidence="1">DUF4351 domain-containing protein</fullName>
    </recommendedName>
</protein>
<proteinExistence type="predicted"/>
<dbReference type="RefSeq" id="WP_169156818.1">
    <property type="nucleotide sequence ID" value="NZ_CAWPJE010000170.1"/>
</dbReference>
<organism evidence="2 3">
    <name type="scientific">Brasilonema bromeliae SPC951</name>
    <dbReference type="NCBI Taxonomy" id="385972"/>
    <lineage>
        <taxon>Bacteria</taxon>
        <taxon>Bacillati</taxon>
        <taxon>Cyanobacteriota</taxon>
        <taxon>Cyanophyceae</taxon>
        <taxon>Nostocales</taxon>
        <taxon>Scytonemataceae</taxon>
        <taxon>Brasilonema</taxon>
        <taxon>Bromeliae group (in: Brasilonema)</taxon>
    </lineage>
</organism>
<dbReference type="EMBL" id="QMEB01000175">
    <property type="protein sequence ID" value="NMG21587.1"/>
    <property type="molecule type" value="Genomic_DNA"/>
</dbReference>
<keyword evidence="3" id="KW-1185">Reference proteome</keyword>
<sequence>GEERGLQQGLQQGVGRQLIRVLQRRFGEIPQEVKARLKGESVEQLESLMDSALSAALP</sequence>
<evidence type="ECO:0000259" key="1">
    <source>
        <dbReference type="Pfam" id="PF14261"/>
    </source>
</evidence>
<reference evidence="2 3" key="1">
    <citation type="submission" date="2018-06" db="EMBL/GenBank/DDBJ databases">
        <title>Comparative genomics of Brasilonema spp. strains.</title>
        <authorList>
            <person name="Alvarenga D.O."/>
            <person name="Fiore M.F."/>
            <person name="Varani A.M."/>
        </authorList>
    </citation>
    <scope>NUCLEOTIDE SEQUENCE [LARGE SCALE GENOMIC DNA]</scope>
    <source>
        <strain evidence="2 3">SPC951</strain>
    </source>
</reference>
<dbReference type="Pfam" id="PF14261">
    <property type="entry name" value="DUF4351"/>
    <property type="match status" value="1"/>
</dbReference>
<dbReference type="InterPro" id="IPR025587">
    <property type="entry name" value="DUF4351"/>
</dbReference>
<feature type="non-terminal residue" evidence="2">
    <location>
        <position position="1"/>
    </location>
</feature>